<evidence type="ECO:0000256" key="3">
    <source>
        <dbReference type="SAM" id="MobiDB-lite"/>
    </source>
</evidence>
<keyword evidence="5" id="KW-1185">Reference proteome</keyword>
<dbReference type="GO" id="GO:0016477">
    <property type="term" value="P:cell migration"/>
    <property type="evidence" value="ECO:0000318"/>
    <property type="project" value="GO_Central"/>
</dbReference>
<evidence type="ECO:0000256" key="2">
    <source>
        <dbReference type="ARBA" id="ARBA00022999"/>
    </source>
</evidence>
<dbReference type="CDD" id="cd11767">
    <property type="entry name" value="SH3_Nck_3"/>
    <property type="match status" value="1"/>
</dbReference>
<dbReference type="PRINTS" id="PR00452">
    <property type="entry name" value="SH3DOMAIN"/>
</dbReference>
<dbReference type="Gene3D" id="3.30.505.10">
    <property type="entry name" value="SH2 domain"/>
    <property type="match status" value="1"/>
</dbReference>
<dbReference type="InterPro" id="IPR051184">
    <property type="entry name" value="Tyrosine-phos_adapter"/>
</dbReference>
<dbReference type="AlphaFoldDB" id="A0A2A6BFN7"/>
<gene>
    <name evidence="4" type="primary">WBGene00275362</name>
</gene>
<dbReference type="PANTHER" id="PTHR19969:SF14">
    <property type="entry name" value="DREADLOCKS, ISOFORM B"/>
    <property type="match status" value="1"/>
</dbReference>
<dbReference type="GO" id="GO:0005737">
    <property type="term" value="C:cytoplasm"/>
    <property type="evidence" value="ECO:0000318"/>
    <property type="project" value="GO_Central"/>
</dbReference>
<reference evidence="4" key="2">
    <citation type="submission" date="2022-06" db="UniProtKB">
        <authorList>
            <consortium name="EnsemblMetazoa"/>
        </authorList>
    </citation>
    <scope>IDENTIFICATION</scope>
    <source>
        <strain evidence="4">PS312</strain>
    </source>
</reference>
<dbReference type="GO" id="GO:0030971">
    <property type="term" value="F:receptor tyrosine kinase binding"/>
    <property type="evidence" value="ECO:0000318"/>
    <property type="project" value="GO_Central"/>
</dbReference>
<dbReference type="PRINTS" id="PR00499">
    <property type="entry name" value="P67PHOX"/>
</dbReference>
<dbReference type="Pfam" id="PF00017">
    <property type="entry name" value="SH2"/>
    <property type="match status" value="1"/>
</dbReference>
<reference evidence="5" key="1">
    <citation type="journal article" date="2008" name="Nat. Genet.">
        <title>The Pristionchus pacificus genome provides a unique perspective on nematode lifestyle and parasitism.</title>
        <authorList>
            <person name="Dieterich C."/>
            <person name="Clifton S.W."/>
            <person name="Schuster L.N."/>
            <person name="Chinwalla A."/>
            <person name="Delehaunty K."/>
            <person name="Dinkelacker I."/>
            <person name="Fulton L."/>
            <person name="Fulton R."/>
            <person name="Godfrey J."/>
            <person name="Minx P."/>
            <person name="Mitreva M."/>
            <person name="Roeseler W."/>
            <person name="Tian H."/>
            <person name="Witte H."/>
            <person name="Yang S.P."/>
            <person name="Wilson R.K."/>
            <person name="Sommer R.J."/>
        </authorList>
    </citation>
    <scope>NUCLEOTIDE SEQUENCE [LARGE SCALE GENOMIC DNA]</scope>
    <source>
        <strain evidence="5">PS312</strain>
    </source>
</reference>
<dbReference type="InterPro" id="IPR000980">
    <property type="entry name" value="SH2"/>
</dbReference>
<dbReference type="EnsemblMetazoa" id="PPA36993.1">
    <property type="protein sequence ID" value="PPA36993.1"/>
    <property type="gene ID" value="WBGene00275362"/>
</dbReference>
<dbReference type="GO" id="GO:0005634">
    <property type="term" value="C:nucleus"/>
    <property type="evidence" value="ECO:0007669"/>
    <property type="project" value="EnsemblMetazoa"/>
</dbReference>
<dbReference type="PROSITE" id="PS50002">
    <property type="entry name" value="SH3"/>
    <property type="match status" value="3"/>
</dbReference>
<dbReference type="InterPro" id="IPR036860">
    <property type="entry name" value="SH2_dom_sf"/>
</dbReference>
<dbReference type="PROSITE" id="PS50001">
    <property type="entry name" value="SH2"/>
    <property type="match status" value="1"/>
</dbReference>
<dbReference type="SUPFAM" id="SSF55550">
    <property type="entry name" value="SH2 domain"/>
    <property type="match status" value="1"/>
</dbReference>
<dbReference type="GO" id="GO:1903898">
    <property type="term" value="P:negative regulation of PERK-mediated unfolded protein response"/>
    <property type="evidence" value="ECO:0000318"/>
    <property type="project" value="GO_Central"/>
</dbReference>
<proteinExistence type="predicted"/>
<evidence type="ECO:0000313" key="4">
    <source>
        <dbReference type="EnsemblMetazoa" id="PPA36993.1"/>
    </source>
</evidence>
<dbReference type="GO" id="GO:0035591">
    <property type="term" value="F:signaling adaptor activity"/>
    <property type="evidence" value="ECO:0000318"/>
    <property type="project" value="GO_Central"/>
</dbReference>
<sequence>MASSAGDGFVVTKFDYNAQEDQELSIKKNERLKLLDDSKNWWKVMNELGQVGFVPSNYVRKESFMDKAKGTIKGFTGGTPGGYPIPNQMESDPRGVLSQQSNSSLNQSSNGAAFNRPGTMQALVKFSYEPKLEDEMELTKGETITVVERSSDGWWKGECRGKTGWFPSNYVEEVVTAPAPMSVAPPPMNGGGGMGTVLEVVVALFSFEASSAEEMSFRKGDRLDIIDHPEHDPEWWMARSNDGRTGLVPRNYIEVISSGPSSVVPPPVISESPSSAWYKPPQQHKSVEAAYPPSGRVGGGTTTGGTMVGEAWYFGRITRDDAERLLLRAEDGDFIVRDSESNPGDLSITLKAMDRNKHFKIQLVGGELRIGNRSFPSMNQLISHYMSHPIFSQDTEKLYLVRPLPR</sequence>
<dbReference type="FunFam" id="2.30.30.40:FF:000061">
    <property type="entry name" value="Cytoplasmic protein"/>
    <property type="match status" value="1"/>
</dbReference>
<evidence type="ECO:0000313" key="5">
    <source>
        <dbReference type="Proteomes" id="UP000005239"/>
    </source>
</evidence>
<dbReference type="CDD" id="cd11765">
    <property type="entry name" value="SH3_Nck_1"/>
    <property type="match status" value="1"/>
</dbReference>
<keyword evidence="1" id="KW-0728">SH3 domain</keyword>
<organism evidence="4 5">
    <name type="scientific">Pristionchus pacificus</name>
    <name type="common">Parasitic nematode worm</name>
    <dbReference type="NCBI Taxonomy" id="54126"/>
    <lineage>
        <taxon>Eukaryota</taxon>
        <taxon>Metazoa</taxon>
        <taxon>Ecdysozoa</taxon>
        <taxon>Nematoda</taxon>
        <taxon>Chromadorea</taxon>
        <taxon>Rhabditida</taxon>
        <taxon>Rhabditina</taxon>
        <taxon>Diplogasteromorpha</taxon>
        <taxon>Diplogasteroidea</taxon>
        <taxon>Neodiplogasteridae</taxon>
        <taxon>Pristionchus</taxon>
    </lineage>
</organism>
<protein>
    <submittedName>
        <fullName evidence="4">Nck-1</fullName>
    </submittedName>
</protein>
<dbReference type="GO" id="GO:0048013">
    <property type="term" value="P:ephrin receptor signaling pathway"/>
    <property type="evidence" value="ECO:0000318"/>
    <property type="project" value="GO_Central"/>
</dbReference>
<dbReference type="Gene3D" id="2.30.30.40">
    <property type="entry name" value="SH3 Domains"/>
    <property type="match status" value="3"/>
</dbReference>
<dbReference type="FunFam" id="2.30.30.40:FF:000110">
    <property type="entry name" value="Cytoplasmic protein"/>
    <property type="match status" value="1"/>
</dbReference>
<dbReference type="PRINTS" id="PR00401">
    <property type="entry name" value="SH2DOMAIN"/>
</dbReference>
<dbReference type="CDD" id="cd11766">
    <property type="entry name" value="SH3_Nck_2"/>
    <property type="match status" value="1"/>
</dbReference>
<dbReference type="InterPro" id="IPR001452">
    <property type="entry name" value="SH3_domain"/>
</dbReference>
<feature type="compositionally biased region" description="Low complexity" evidence="3">
    <location>
        <begin position="97"/>
        <end position="110"/>
    </location>
</feature>
<name>A0A2A6BFN7_PRIPA</name>
<dbReference type="GO" id="GO:0036493">
    <property type="term" value="P:positive regulation of translation in response to endoplasmic reticulum stress"/>
    <property type="evidence" value="ECO:0000318"/>
    <property type="project" value="GO_Central"/>
</dbReference>
<dbReference type="GO" id="GO:1902237">
    <property type="term" value="P:positive regulation of endoplasmic reticulum stress-induced intrinsic apoptotic signaling pathway"/>
    <property type="evidence" value="ECO:0000318"/>
    <property type="project" value="GO_Central"/>
</dbReference>
<dbReference type="OrthoDB" id="26539at2759"/>
<dbReference type="PANTHER" id="PTHR19969">
    <property type="entry name" value="SH2-SH3 ADAPTOR PROTEIN-RELATED"/>
    <property type="match status" value="1"/>
</dbReference>
<dbReference type="SUPFAM" id="SSF50044">
    <property type="entry name" value="SH3-domain"/>
    <property type="match status" value="3"/>
</dbReference>
<dbReference type="Proteomes" id="UP000005239">
    <property type="component" value="Unassembled WGS sequence"/>
</dbReference>
<dbReference type="SMART" id="SM00252">
    <property type="entry name" value="SH2"/>
    <property type="match status" value="1"/>
</dbReference>
<accession>A0A8R1UP81</accession>
<dbReference type="Pfam" id="PF00018">
    <property type="entry name" value="SH3_1"/>
    <property type="match status" value="1"/>
</dbReference>
<dbReference type="InterPro" id="IPR036028">
    <property type="entry name" value="SH3-like_dom_sf"/>
</dbReference>
<evidence type="ECO:0000256" key="1">
    <source>
        <dbReference type="ARBA" id="ARBA00022443"/>
    </source>
</evidence>
<dbReference type="SMART" id="SM00326">
    <property type="entry name" value="SH3"/>
    <property type="match status" value="3"/>
</dbReference>
<keyword evidence="2" id="KW-0727">SH2 domain</keyword>
<accession>A0A2A6BFN7</accession>
<feature type="region of interest" description="Disordered" evidence="3">
    <location>
        <begin position="75"/>
        <end position="115"/>
    </location>
</feature>
<dbReference type="Pfam" id="PF14604">
    <property type="entry name" value="SH3_9"/>
    <property type="match status" value="2"/>
</dbReference>